<name>A0A5B0RPD2_PUCGR</name>
<dbReference type="EMBL" id="VDEP01000149">
    <property type="protein sequence ID" value="KAA1127826.1"/>
    <property type="molecule type" value="Genomic_DNA"/>
</dbReference>
<dbReference type="Proteomes" id="UP000325313">
    <property type="component" value="Unassembled WGS sequence"/>
</dbReference>
<organism evidence="1 2">
    <name type="scientific">Puccinia graminis f. sp. tritici</name>
    <dbReference type="NCBI Taxonomy" id="56615"/>
    <lineage>
        <taxon>Eukaryota</taxon>
        <taxon>Fungi</taxon>
        <taxon>Dikarya</taxon>
        <taxon>Basidiomycota</taxon>
        <taxon>Pucciniomycotina</taxon>
        <taxon>Pucciniomycetes</taxon>
        <taxon>Pucciniales</taxon>
        <taxon>Pucciniaceae</taxon>
        <taxon>Puccinia</taxon>
    </lineage>
</organism>
<comment type="caution">
    <text evidence="1">The sequence shown here is derived from an EMBL/GenBank/DDBJ whole genome shotgun (WGS) entry which is preliminary data.</text>
</comment>
<evidence type="ECO:0000313" key="1">
    <source>
        <dbReference type="EMBL" id="KAA1127826.1"/>
    </source>
</evidence>
<proteinExistence type="predicted"/>
<evidence type="ECO:0000313" key="2">
    <source>
        <dbReference type="Proteomes" id="UP000325313"/>
    </source>
</evidence>
<dbReference type="AlphaFoldDB" id="A0A5B0RPD2"/>
<reference evidence="1 2" key="1">
    <citation type="submission" date="2019-05" db="EMBL/GenBank/DDBJ databases">
        <title>Emergence of the Ug99 lineage of the wheat stem rust pathogen through somatic hybridization.</title>
        <authorList>
            <person name="Li F."/>
            <person name="Upadhyaya N.M."/>
            <person name="Sperschneider J."/>
            <person name="Matny O."/>
            <person name="Nguyen-Phuc H."/>
            <person name="Mago R."/>
            <person name="Raley C."/>
            <person name="Miller M.E."/>
            <person name="Silverstein K.A.T."/>
            <person name="Henningsen E."/>
            <person name="Hirsch C.D."/>
            <person name="Visser B."/>
            <person name="Pretorius Z.A."/>
            <person name="Steffenson B.J."/>
            <person name="Schwessinger B."/>
            <person name="Dodds P.N."/>
            <person name="Figueroa M."/>
        </authorList>
    </citation>
    <scope>NUCLEOTIDE SEQUENCE [LARGE SCALE GENOMIC DNA]</scope>
    <source>
        <strain evidence="1 2">Ug99</strain>
    </source>
</reference>
<gene>
    <name evidence="1" type="ORF">PGTUg99_008952</name>
</gene>
<protein>
    <submittedName>
        <fullName evidence="1">Uncharacterized protein</fullName>
    </submittedName>
</protein>
<accession>A0A5B0RPD2</accession>
<sequence>MSVQSYVVLQPDCGATKFSFLWPGAIEHFPIDGARGICVKRNVEGVLSRIILCCRGFYRVHCARNKLVSPSLTCVLLHIDDKLAEVGPTAPVPLVLCNLRIQTIVNFWLSLAGKQLWIKLAHAKSITKHVADDEASLRRSHYLRLTRRLG</sequence>